<dbReference type="Proteomes" id="UP000285013">
    <property type="component" value="Unassembled WGS sequence"/>
</dbReference>
<dbReference type="EMBL" id="QRPE01000017">
    <property type="protein sequence ID" value="RHL91543.1"/>
    <property type="molecule type" value="Genomic_DNA"/>
</dbReference>
<evidence type="ECO:0000313" key="2">
    <source>
        <dbReference type="EMBL" id="RGT46177.1"/>
    </source>
</evidence>
<feature type="transmembrane region" description="Helical" evidence="1">
    <location>
        <begin position="149"/>
        <end position="169"/>
    </location>
</feature>
<comment type="caution">
    <text evidence="3">The sequence shown here is derived from an EMBL/GenBank/DDBJ whole genome shotgun (WGS) entry which is preliminary data.</text>
</comment>
<dbReference type="Proteomes" id="UP000284772">
    <property type="component" value="Unassembled WGS sequence"/>
</dbReference>
<dbReference type="EMBL" id="QRQM01000012">
    <property type="protein sequence ID" value="RHN06523.1"/>
    <property type="molecule type" value="Genomic_DNA"/>
</dbReference>
<dbReference type="RefSeq" id="WP_021967237.1">
    <property type="nucleotide sequence ID" value="NZ_BAABZC010000001.1"/>
</dbReference>
<dbReference type="Proteomes" id="UP000291191">
    <property type="component" value="Unassembled WGS sequence"/>
</dbReference>
<accession>A0A3E4IL93</accession>
<evidence type="ECO:0000313" key="3">
    <source>
        <dbReference type="EMBL" id="RHL91543.1"/>
    </source>
</evidence>
<keyword evidence="1" id="KW-0472">Membrane</keyword>
<reference evidence="5 9" key="2">
    <citation type="journal article" date="2019" name="Science, e1252229">
        <title>Invertible promoters mediate bacterial phase variation, antibiotic resistance, and host adaptation in the gut.</title>
        <authorList>
            <person name="Jiang X."/>
            <person name="Hall A.B."/>
            <person name="Arthur T.D."/>
            <person name="Plichta D.R."/>
            <person name="Covington C.T."/>
            <person name="Poyet M."/>
            <person name="Crothers J."/>
            <person name="Moses P.L."/>
            <person name="Tolonen A.C."/>
            <person name="Vlamakis H."/>
            <person name="Alm E.J."/>
            <person name="Xavier R.J."/>
        </authorList>
    </citation>
    <scope>NUCLEOTIDE SEQUENCE [LARGE SCALE GENOMIC DNA]</scope>
    <source>
        <strain evidence="5">Bf_0095</strain>
        <strain evidence="9">bf_0095</strain>
    </source>
</reference>
<evidence type="ECO:0000313" key="8">
    <source>
        <dbReference type="Proteomes" id="UP000286003"/>
    </source>
</evidence>
<dbReference type="OrthoDB" id="1049220at2"/>
<dbReference type="EMBL" id="QRWT01000035">
    <property type="protein sequence ID" value="RGT46177.1"/>
    <property type="molecule type" value="Genomic_DNA"/>
</dbReference>
<sequence length="205" mass="23298">MNNKLFTFLDPLLGYIDNGRFFREPFRWLYVIFAVLNLLFPIAILVKVIDTGFFKFAEGKAIFAFILIFIILCGGAWGSYLLWMNRKNKLKEVIQEDNEFIAIPVVSHLTQTVGEWLGLYIGVVGTLCSLIIALLAANELQYVMPVSTGIFFLMPIYGFLIVVFARLLAELYRALAVIANNTKKLTKTEAKTEAKLEDIEDIEEI</sequence>
<feature type="transmembrane region" description="Helical" evidence="1">
    <location>
        <begin position="117"/>
        <end position="137"/>
    </location>
</feature>
<protein>
    <submittedName>
        <fullName evidence="3">Uncharacterized protein</fullName>
    </submittedName>
</protein>
<name>A0A3E4IL93_9BACE</name>
<dbReference type="AlphaFoldDB" id="A0A3E4IL93"/>
<organism evidence="3 7">
    <name type="scientific">Bacteroides intestinalis</name>
    <dbReference type="NCBI Taxonomy" id="329854"/>
    <lineage>
        <taxon>Bacteria</taxon>
        <taxon>Pseudomonadati</taxon>
        <taxon>Bacteroidota</taxon>
        <taxon>Bacteroidia</taxon>
        <taxon>Bacteroidales</taxon>
        <taxon>Bacteroidaceae</taxon>
        <taxon>Bacteroides</taxon>
    </lineage>
</organism>
<keyword evidence="9" id="KW-1185">Reference proteome</keyword>
<evidence type="ECO:0000313" key="9">
    <source>
        <dbReference type="Proteomes" id="UP000291191"/>
    </source>
</evidence>
<evidence type="ECO:0000256" key="1">
    <source>
        <dbReference type="SAM" id="Phobius"/>
    </source>
</evidence>
<feature type="transmembrane region" description="Helical" evidence="1">
    <location>
        <begin position="61"/>
        <end position="83"/>
    </location>
</feature>
<gene>
    <name evidence="2" type="ORF">DWX27_20755</name>
    <name evidence="4" type="ORF">DWZ32_11975</name>
    <name evidence="3" type="ORF">DWZ95_14000</name>
    <name evidence="5" type="ORF">EAJ06_11580</name>
</gene>
<feature type="transmembrane region" description="Helical" evidence="1">
    <location>
        <begin position="28"/>
        <end position="49"/>
    </location>
</feature>
<keyword evidence="1" id="KW-1133">Transmembrane helix</keyword>
<reference evidence="6 7" key="1">
    <citation type="submission" date="2018-08" db="EMBL/GenBank/DDBJ databases">
        <title>A genome reference for cultivated species of the human gut microbiota.</title>
        <authorList>
            <person name="Zou Y."/>
            <person name="Xue W."/>
            <person name="Luo G."/>
        </authorList>
    </citation>
    <scope>NUCLEOTIDE SEQUENCE [LARGE SCALE GENOMIC DNA]</scope>
    <source>
        <strain evidence="2 6">AF19-10AC</strain>
        <strain evidence="4 8">AF31-23</strain>
        <strain evidence="3 7">AF36-16BH</strain>
    </source>
</reference>
<evidence type="ECO:0000313" key="4">
    <source>
        <dbReference type="EMBL" id="RHN06523.1"/>
    </source>
</evidence>
<evidence type="ECO:0000313" key="6">
    <source>
        <dbReference type="Proteomes" id="UP000284772"/>
    </source>
</evidence>
<evidence type="ECO:0000313" key="5">
    <source>
        <dbReference type="EMBL" id="RYT80190.1"/>
    </source>
</evidence>
<dbReference type="EMBL" id="RCXO01000013">
    <property type="protein sequence ID" value="RYT80190.1"/>
    <property type="molecule type" value="Genomic_DNA"/>
</dbReference>
<dbReference type="Proteomes" id="UP000286003">
    <property type="component" value="Unassembled WGS sequence"/>
</dbReference>
<proteinExistence type="predicted"/>
<keyword evidence="1" id="KW-0812">Transmembrane</keyword>
<evidence type="ECO:0000313" key="7">
    <source>
        <dbReference type="Proteomes" id="UP000285013"/>
    </source>
</evidence>